<evidence type="ECO:0000259" key="2">
    <source>
        <dbReference type="Pfam" id="PF07624"/>
    </source>
</evidence>
<dbReference type="Proteomes" id="UP000317648">
    <property type="component" value="Chromosome"/>
</dbReference>
<name>A0A518DM49_9BACT</name>
<evidence type="ECO:0000259" key="7">
    <source>
        <dbReference type="Pfam" id="PF07637"/>
    </source>
</evidence>
<dbReference type="AlphaFoldDB" id="A0A518DM49"/>
<evidence type="ECO:0000313" key="9">
    <source>
        <dbReference type="Proteomes" id="UP000317648"/>
    </source>
</evidence>
<evidence type="ECO:0000259" key="5">
    <source>
        <dbReference type="Pfam" id="PF07631"/>
    </source>
</evidence>
<feature type="domain" description="DUF1588" evidence="4">
    <location>
        <begin position="621"/>
        <end position="720"/>
    </location>
</feature>
<dbReference type="Pfam" id="PF07637">
    <property type="entry name" value="PSD5"/>
    <property type="match status" value="1"/>
</dbReference>
<dbReference type="Pfam" id="PF07635">
    <property type="entry name" value="PSCyt1"/>
    <property type="match status" value="1"/>
</dbReference>
<feature type="domain" description="Cytochrome C Planctomycete-type" evidence="6">
    <location>
        <begin position="72"/>
        <end position="119"/>
    </location>
</feature>
<reference evidence="8 9" key="1">
    <citation type="submission" date="2019-02" db="EMBL/GenBank/DDBJ databases">
        <title>Deep-cultivation of Planctomycetes and their phenomic and genomic characterization uncovers novel biology.</title>
        <authorList>
            <person name="Wiegand S."/>
            <person name="Jogler M."/>
            <person name="Boedeker C."/>
            <person name="Pinto D."/>
            <person name="Vollmers J."/>
            <person name="Rivas-Marin E."/>
            <person name="Kohn T."/>
            <person name="Peeters S.H."/>
            <person name="Heuer A."/>
            <person name="Rast P."/>
            <person name="Oberbeckmann S."/>
            <person name="Bunk B."/>
            <person name="Jeske O."/>
            <person name="Meyerdierks A."/>
            <person name="Storesund J.E."/>
            <person name="Kallscheuer N."/>
            <person name="Luecker S."/>
            <person name="Lage O.M."/>
            <person name="Pohl T."/>
            <person name="Merkel B.J."/>
            <person name="Hornburger P."/>
            <person name="Mueller R.-W."/>
            <person name="Bruemmer F."/>
            <person name="Labrenz M."/>
            <person name="Spormann A.M."/>
            <person name="Op den Camp H."/>
            <person name="Overmann J."/>
            <person name="Amann R."/>
            <person name="Jetten M.S.M."/>
            <person name="Mascher T."/>
            <person name="Medema M.H."/>
            <person name="Devos D.P."/>
            <person name="Kaster A.-K."/>
            <person name="Ovreas L."/>
            <person name="Rohde M."/>
            <person name="Galperin M.Y."/>
            <person name="Jogler C."/>
        </authorList>
    </citation>
    <scope>NUCLEOTIDE SEQUENCE [LARGE SCALE GENOMIC DNA]</scope>
    <source>
        <strain evidence="8 9">Pla85_3_4</strain>
    </source>
</reference>
<sequence length="816" mass="91429" precursor="true">MTPLLKPCVASLAIRPPSSCPAMLCRTMLCRTTLCLLALCLAIRLTSPAPALAADQAPGFSATVQPFFTQYCLRCHNGEKAEGELRLDTLSHDFTDMLVAQRWAEVLFRINSGEMPPADEPQPPAKGLGETAEWIAAQVSAGRAARMAQRGPVSHYRLSRDEYAHTVYDMLGVHFDARQPGALNEDPRWHGFDRVGSMLTLSPSHVNRYLDAADTILEQAFPVREPKTVSGQEDAGENRWLLFPSRQHGNINIREPGLYRIRVKLSALPSFQGRMPRLSIWSSSLKRSIAGQDVIAAEQEPKEVQFETFLPAGRYQLINEAPGMLSDGHTLSHTPRTIQRLEDLNSARPTAYKFLNEQGQSIFPLLLIDSLSWEGPLQLDVIAQKREGLYPASESDPAELRACLRRFIDRAWRRPATAAEVDRYVKLVESELAVGEKFRPAYLAALTGVLASKNFTYLVEGTPTARRDRLTDWELASRLSYFLWSSLPDEQLSAAARQGTLHEPQVLRSQLHRMLADERIDRFTDTFPQQWLQLHRVGMFPPDSELFPDYDKWLEQSMVLETTGFFAEVFDQNLSIREFLASDWTIMNSRLAMHYGLDRASHPAVDQPGFHRVAMGPADHRGGLLTQASVLSLTSDGVRHRPVHRGVWVSEAIFGRTPSPPPPNVEPLAPTPSDQPKATIRQQLEAHTTHATCNSCHRNIDPLGFAFDNYDAIGRWRQTEQTTGGQGDNPPINATGELPDGRAYQGPDQFKQLLADDVDRFAEAFVEQLATFALRRVMTIDDAAELQAIVAASKQDDYRLRTVIEQLVLSDLFQKR</sequence>
<keyword evidence="9" id="KW-1185">Reference proteome</keyword>
<gene>
    <name evidence="8" type="ORF">Pla8534_06910</name>
</gene>
<dbReference type="Pfam" id="PF07627">
    <property type="entry name" value="PSCyt3"/>
    <property type="match status" value="1"/>
</dbReference>
<evidence type="ECO:0008006" key="10">
    <source>
        <dbReference type="Google" id="ProtNLM"/>
    </source>
</evidence>
<dbReference type="InterPro" id="IPR011478">
    <property type="entry name" value="DUF1585"/>
</dbReference>
<proteinExistence type="predicted"/>
<dbReference type="InterPro" id="IPR013036">
    <property type="entry name" value="DUF1587"/>
</dbReference>
<dbReference type="Pfam" id="PF07626">
    <property type="entry name" value="PSD3"/>
    <property type="match status" value="1"/>
</dbReference>
<dbReference type="InterPro" id="IPR013039">
    <property type="entry name" value="DUF1588"/>
</dbReference>
<evidence type="ECO:0000259" key="3">
    <source>
        <dbReference type="Pfam" id="PF07626"/>
    </source>
</evidence>
<evidence type="ECO:0000259" key="4">
    <source>
        <dbReference type="Pfam" id="PF07627"/>
    </source>
</evidence>
<accession>A0A518DM49</accession>
<dbReference type="OrthoDB" id="175242at2"/>
<dbReference type="KEGG" id="lcre:Pla8534_06910"/>
<feature type="domain" description="DUF1585" evidence="2">
    <location>
        <begin position="740"/>
        <end position="813"/>
    </location>
</feature>
<evidence type="ECO:0000259" key="6">
    <source>
        <dbReference type="Pfam" id="PF07635"/>
    </source>
</evidence>
<feature type="domain" description="DUF1592" evidence="5">
    <location>
        <begin position="470"/>
        <end position="597"/>
    </location>
</feature>
<feature type="region of interest" description="Disordered" evidence="1">
    <location>
        <begin position="654"/>
        <end position="675"/>
    </location>
</feature>
<protein>
    <recommendedName>
        <fullName evidence="10">Planctomycete cytochrome C</fullName>
    </recommendedName>
</protein>
<dbReference type="InterPro" id="IPR013042">
    <property type="entry name" value="DUF1592"/>
</dbReference>
<organism evidence="8 9">
    <name type="scientific">Lignipirellula cremea</name>
    <dbReference type="NCBI Taxonomy" id="2528010"/>
    <lineage>
        <taxon>Bacteria</taxon>
        <taxon>Pseudomonadati</taxon>
        <taxon>Planctomycetota</taxon>
        <taxon>Planctomycetia</taxon>
        <taxon>Pirellulales</taxon>
        <taxon>Pirellulaceae</taxon>
        <taxon>Lignipirellula</taxon>
    </lineage>
</organism>
<dbReference type="Pfam" id="PF07624">
    <property type="entry name" value="PSD2"/>
    <property type="match status" value="1"/>
</dbReference>
<dbReference type="InterPro" id="IPR013043">
    <property type="entry name" value="DUF1595"/>
</dbReference>
<evidence type="ECO:0000256" key="1">
    <source>
        <dbReference type="SAM" id="MobiDB-lite"/>
    </source>
</evidence>
<dbReference type="Pfam" id="PF07631">
    <property type="entry name" value="PSD4"/>
    <property type="match status" value="1"/>
</dbReference>
<dbReference type="EMBL" id="CP036433">
    <property type="protein sequence ID" value="QDU92918.1"/>
    <property type="molecule type" value="Genomic_DNA"/>
</dbReference>
<feature type="region of interest" description="Disordered" evidence="1">
    <location>
        <begin position="720"/>
        <end position="740"/>
    </location>
</feature>
<feature type="domain" description="DUF1587" evidence="3">
    <location>
        <begin position="157"/>
        <end position="221"/>
    </location>
</feature>
<evidence type="ECO:0000313" key="8">
    <source>
        <dbReference type="EMBL" id="QDU92918.1"/>
    </source>
</evidence>
<dbReference type="InterPro" id="IPR011429">
    <property type="entry name" value="Cyt_c_Planctomycete-type"/>
</dbReference>
<feature type="domain" description="DUF1595" evidence="7">
    <location>
        <begin position="400"/>
        <end position="460"/>
    </location>
</feature>